<dbReference type="PANTHER" id="PTHR11659">
    <property type="entry name" value="GLUTAMYL-TRNA GLN AMIDOTRANSFERASE SUBUNIT B MITOCHONDRIAL AND PROKARYOTIC PET112-RELATED"/>
    <property type="match status" value="1"/>
</dbReference>
<dbReference type="SMART" id="SM00845">
    <property type="entry name" value="GatB_Yqey"/>
    <property type="match status" value="1"/>
</dbReference>
<dbReference type="FunFam" id="1.10.10.410:FF:000001">
    <property type="entry name" value="Aspartyl/glutamyl-tRNA(Asn/Gln) amidotransferase subunit B"/>
    <property type="match status" value="1"/>
</dbReference>
<dbReference type="InterPro" id="IPR023168">
    <property type="entry name" value="GatB_Yqey_C_2"/>
</dbReference>
<gene>
    <name evidence="10" type="primary">gatB</name>
    <name evidence="12" type="ORF">A2774_04190</name>
</gene>
<evidence type="ECO:0000259" key="11">
    <source>
        <dbReference type="SMART" id="SM00845"/>
    </source>
</evidence>
<dbReference type="SUPFAM" id="SSF55931">
    <property type="entry name" value="Glutamine synthetase/guanido kinase"/>
    <property type="match status" value="1"/>
</dbReference>
<reference evidence="12 13" key="1">
    <citation type="journal article" date="2016" name="Nat. Commun.">
        <title>Thousands of microbial genomes shed light on interconnected biogeochemical processes in an aquifer system.</title>
        <authorList>
            <person name="Anantharaman K."/>
            <person name="Brown C.T."/>
            <person name="Hug L.A."/>
            <person name="Sharon I."/>
            <person name="Castelle C.J."/>
            <person name="Probst A.J."/>
            <person name="Thomas B.C."/>
            <person name="Singh A."/>
            <person name="Wilkins M.J."/>
            <person name="Karaoz U."/>
            <person name="Brodie E.L."/>
            <person name="Williams K.H."/>
            <person name="Hubbard S.S."/>
            <person name="Banfield J.F."/>
        </authorList>
    </citation>
    <scope>NUCLEOTIDE SEQUENCE [LARGE SCALE GENOMIC DNA]</scope>
</reference>
<organism evidence="12 13">
    <name type="scientific">Candidatus Roizmanbacteria bacterium RIFCSPHIGHO2_01_FULL_39_12c</name>
    <dbReference type="NCBI Taxonomy" id="1802031"/>
    <lineage>
        <taxon>Bacteria</taxon>
        <taxon>Candidatus Roizmaniibacteriota</taxon>
    </lineage>
</organism>
<evidence type="ECO:0000256" key="1">
    <source>
        <dbReference type="ARBA" id="ARBA00005306"/>
    </source>
</evidence>
<dbReference type="InterPro" id="IPR017959">
    <property type="entry name" value="Asn/Gln-tRNA_amidoTrfase_suB/E"/>
</dbReference>
<dbReference type="PANTHER" id="PTHR11659:SF0">
    <property type="entry name" value="GLUTAMYL-TRNA(GLN) AMIDOTRANSFERASE SUBUNIT B, MITOCHONDRIAL"/>
    <property type="match status" value="1"/>
</dbReference>
<evidence type="ECO:0000256" key="7">
    <source>
        <dbReference type="ARBA" id="ARBA00024799"/>
    </source>
</evidence>
<dbReference type="InterPro" id="IPR017958">
    <property type="entry name" value="Gln-tRNA_amidoTrfase_suB_CS"/>
</dbReference>
<feature type="domain" description="Asn/Gln amidotransferase" evidence="11">
    <location>
        <begin position="356"/>
        <end position="473"/>
    </location>
</feature>
<dbReference type="Proteomes" id="UP000177208">
    <property type="component" value="Unassembled WGS sequence"/>
</dbReference>
<dbReference type="GO" id="GO:0050566">
    <property type="term" value="F:asparaginyl-tRNA synthase (glutamine-hydrolyzing) activity"/>
    <property type="evidence" value="ECO:0007669"/>
    <property type="project" value="RHEA"/>
</dbReference>
<keyword evidence="3 10" id="KW-0436">Ligase</keyword>
<dbReference type="GO" id="GO:0005524">
    <property type="term" value="F:ATP binding"/>
    <property type="evidence" value="ECO:0007669"/>
    <property type="project" value="UniProtKB-KW"/>
</dbReference>
<evidence type="ECO:0000256" key="2">
    <source>
        <dbReference type="ARBA" id="ARBA00011123"/>
    </source>
</evidence>
<keyword evidence="5 10" id="KW-0067">ATP-binding</keyword>
<dbReference type="PROSITE" id="PS01234">
    <property type="entry name" value="GATB"/>
    <property type="match status" value="1"/>
</dbReference>
<comment type="catalytic activity">
    <reaction evidence="8 10">
        <text>L-aspartyl-tRNA(Asn) + L-glutamine + ATP + H2O = L-asparaginyl-tRNA(Asn) + L-glutamate + ADP + phosphate + 2 H(+)</text>
        <dbReference type="Rhea" id="RHEA:14513"/>
        <dbReference type="Rhea" id="RHEA-COMP:9674"/>
        <dbReference type="Rhea" id="RHEA-COMP:9677"/>
        <dbReference type="ChEBI" id="CHEBI:15377"/>
        <dbReference type="ChEBI" id="CHEBI:15378"/>
        <dbReference type="ChEBI" id="CHEBI:29985"/>
        <dbReference type="ChEBI" id="CHEBI:30616"/>
        <dbReference type="ChEBI" id="CHEBI:43474"/>
        <dbReference type="ChEBI" id="CHEBI:58359"/>
        <dbReference type="ChEBI" id="CHEBI:78515"/>
        <dbReference type="ChEBI" id="CHEBI:78516"/>
        <dbReference type="ChEBI" id="CHEBI:456216"/>
    </reaction>
</comment>
<dbReference type="GO" id="GO:0050567">
    <property type="term" value="F:glutaminyl-tRNA synthase (glutamine-hydrolyzing) activity"/>
    <property type="evidence" value="ECO:0007669"/>
    <property type="project" value="UniProtKB-UniRule"/>
</dbReference>
<protein>
    <recommendedName>
        <fullName evidence="10">Aspartyl/glutamyl-tRNA(Asn/Gln) amidotransferase subunit B</fullName>
        <shortName evidence="10">Asp/Glu-ADT subunit B</shortName>
        <ecNumber evidence="10">6.3.5.-</ecNumber>
    </recommendedName>
</protein>
<sequence length="482" mass="55332">MNKLTKFKPVIGLEIHVELKTKSKMFCQCEADYFGKEPNTNTCPVCLGLPGALPVPNRKAVERTILIGKALDCKINKISKFDRKHYFYPDLPKGYQISQYDEPIAVKGKLSIFNNQYSNQSQNSNSEFDKNFRITRVHLEEDTGKLLHVGSDTLVDFNRSGVPLVEIVTEPDFDNSDDVKVFLEELQTIIRYLGVSDADMEKGTMRIEPNVSLIKLNLLQLKNVKRVPGNPKGSVKLPKYKVEVKNINSFRFVKDAIDYELERQIALLEKGITPKQETRGYDPDKKITFGQRSKEEAHDYRYFPEPDIPPMTFSEKFIAEIKVPELPQERLDRYINKFGLREQDAFVITRSLQTTNYFETIITDKVVQEFKAKKKISNLEDHVAKIIINKKLSTDLQVRAFIKKTLEMLQPKETDEKLLNALIDRLIEASSKAVEDYKKGKENAIMYLVGQVMREMKGKADAKIIISKLKAQISNPQLKSKN</sequence>
<dbReference type="AlphaFoldDB" id="A0A1F7GEN3"/>
<dbReference type="NCBIfam" id="NF004012">
    <property type="entry name" value="PRK05477.1-2"/>
    <property type="match status" value="1"/>
</dbReference>
<comment type="similarity">
    <text evidence="1 10">Belongs to the GatB/GatE family. GatB subfamily.</text>
</comment>
<dbReference type="GO" id="GO:0070681">
    <property type="term" value="P:glutaminyl-tRNAGln biosynthesis via transamidation"/>
    <property type="evidence" value="ECO:0007669"/>
    <property type="project" value="TreeGrafter"/>
</dbReference>
<dbReference type="InterPro" id="IPR018027">
    <property type="entry name" value="Asn/Gln_amidotransferase"/>
</dbReference>
<dbReference type="Pfam" id="PF02637">
    <property type="entry name" value="GatB_Yqey"/>
    <property type="match status" value="1"/>
</dbReference>
<evidence type="ECO:0000313" key="13">
    <source>
        <dbReference type="Proteomes" id="UP000177208"/>
    </source>
</evidence>
<evidence type="ECO:0000256" key="10">
    <source>
        <dbReference type="HAMAP-Rule" id="MF_00121"/>
    </source>
</evidence>
<comment type="subunit">
    <text evidence="2 10">Heterotrimer of A, B and C subunits.</text>
</comment>
<comment type="catalytic activity">
    <reaction evidence="9 10">
        <text>L-glutamyl-tRNA(Gln) + L-glutamine + ATP + H2O = L-glutaminyl-tRNA(Gln) + L-glutamate + ADP + phosphate + H(+)</text>
        <dbReference type="Rhea" id="RHEA:17521"/>
        <dbReference type="Rhea" id="RHEA-COMP:9681"/>
        <dbReference type="Rhea" id="RHEA-COMP:9684"/>
        <dbReference type="ChEBI" id="CHEBI:15377"/>
        <dbReference type="ChEBI" id="CHEBI:15378"/>
        <dbReference type="ChEBI" id="CHEBI:29985"/>
        <dbReference type="ChEBI" id="CHEBI:30616"/>
        <dbReference type="ChEBI" id="CHEBI:43474"/>
        <dbReference type="ChEBI" id="CHEBI:58359"/>
        <dbReference type="ChEBI" id="CHEBI:78520"/>
        <dbReference type="ChEBI" id="CHEBI:78521"/>
        <dbReference type="ChEBI" id="CHEBI:456216"/>
    </reaction>
</comment>
<dbReference type="GO" id="GO:0006412">
    <property type="term" value="P:translation"/>
    <property type="evidence" value="ECO:0007669"/>
    <property type="project" value="UniProtKB-UniRule"/>
</dbReference>
<comment type="function">
    <text evidence="7 10">Allows the formation of correctly charged Asn-tRNA(Asn) or Gln-tRNA(Gln) through the transamidation of misacylated Asp-tRNA(Asn) or Glu-tRNA(Gln) in organisms which lack either or both of asparaginyl-tRNA or glutaminyl-tRNA synthetases. The reaction takes place in the presence of glutamine and ATP through an activated phospho-Asp-tRNA(Asn) or phospho-Glu-tRNA(Gln).</text>
</comment>
<dbReference type="InterPro" id="IPR006075">
    <property type="entry name" value="Asn/Gln-tRNA_Trfase_suB/E_cat"/>
</dbReference>
<name>A0A1F7GEN3_9BACT</name>
<evidence type="ECO:0000313" key="12">
    <source>
        <dbReference type="EMBL" id="OGK17368.1"/>
    </source>
</evidence>
<dbReference type="Gene3D" id="1.10.10.410">
    <property type="match status" value="1"/>
</dbReference>
<dbReference type="InterPro" id="IPR014746">
    <property type="entry name" value="Gln_synth/guanido_kin_cat_dom"/>
</dbReference>
<accession>A0A1F7GEN3</accession>
<keyword evidence="6 10" id="KW-0648">Protein biosynthesis</keyword>
<dbReference type="Pfam" id="PF02934">
    <property type="entry name" value="GatB_N"/>
    <property type="match status" value="1"/>
</dbReference>
<evidence type="ECO:0000256" key="9">
    <source>
        <dbReference type="ARBA" id="ARBA00047913"/>
    </source>
</evidence>
<comment type="caution">
    <text evidence="12">The sequence shown here is derived from an EMBL/GenBank/DDBJ whole genome shotgun (WGS) entry which is preliminary data.</text>
</comment>
<dbReference type="InterPro" id="IPR003789">
    <property type="entry name" value="Asn/Gln_tRNA_amidoTrase-B-like"/>
</dbReference>
<proteinExistence type="inferred from homology"/>
<evidence type="ECO:0000256" key="8">
    <source>
        <dbReference type="ARBA" id="ARBA00047380"/>
    </source>
</evidence>
<evidence type="ECO:0000256" key="4">
    <source>
        <dbReference type="ARBA" id="ARBA00022741"/>
    </source>
</evidence>
<keyword evidence="4 10" id="KW-0547">Nucleotide-binding</keyword>
<dbReference type="InterPro" id="IPR042114">
    <property type="entry name" value="GatB_C_1"/>
</dbReference>
<dbReference type="Gene3D" id="1.10.150.380">
    <property type="entry name" value="GatB domain, N-terminal subdomain"/>
    <property type="match status" value="1"/>
</dbReference>
<dbReference type="EC" id="6.3.5.-" evidence="10"/>
<evidence type="ECO:0000256" key="6">
    <source>
        <dbReference type="ARBA" id="ARBA00022917"/>
    </source>
</evidence>
<dbReference type="SUPFAM" id="SSF89095">
    <property type="entry name" value="GatB/YqeY motif"/>
    <property type="match status" value="2"/>
</dbReference>
<dbReference type="EMBL" id="MFZG01000009">
    <property type="protein sequence ID" value="OGK17368.1"/>
    <property type="molecule type" value="Genomic_DNA"/>
</dbReference>
<dbReference type="InterPro" id="IPR004413">
    <property type="entry name" value="GatB"/>
</dbReference>
<evidence type="ECO:0000256" key="5">
    <source>
        <dbReference type="ARBA" id="ARBA00022840"/>
    </source>
</evidence>
<dbReference type="HAMAP" id="MF_00121">
    <property type="entry name" value="GatB"/>
    <property type="match status" value="1"/>
</dbReference>
<dbReference type="NCBIfam" id="NF004014">
    <property type="entry name" value="PRK05477.1-4"/>
    <property type="match status" value="1"/>
</dbReference>
<dbReference type="NCBIfam" id="TIGR00133">
    <property type="entry name" value="gatB"/>
    <property type="match status" value="1"/>
</dbReference>
<evidence type="ECO:0000256" key="3">
    <source>
        <dbReference type="ARBA" id="ARBA00022598"/>
    </source>
</evidence>